<dbReference type="PANTHER" id="PTHR42813">
    <property type="entry name" value="ZINC-TYPE ALCOHOL DEHYDROGENASE-LIKE"/>
    <property type="match status" value="1"/>
</dbReference>
<keyword evidence="4 7" id="KW-0862">Zinc</keyword>
<dbReference type="SUPFAM" id="SSF51735">
    <property type="entry name" value="NAD(P)-binding Rossmann-fold domains"/>
    <property type="match status" value="1"/>
</dbReference>
<evidence type="ECO:0000313" key="13">
    <source>
        <dbReference type="Proteomes" id="UP000297963"/>
    </source>
</evidence>
<feature type="domain" description="Alcohol dehydrogenase-like N-terminal" evidence="9">
    <location>
        <begin position="25"/>
        <end position="137"/>
    </location>
</feature>
<name>A0A1I3DDB1_9MICO</name>
<evidence type="ECO:0000256" key="4">
    <source>
        <dbReference type="ARBA" id="ARBA00022833"/>
    </source>
</evidence>
<sequence length="380" mass="40709">MKAVVYKGPNEVAVEEVPDAKIERPTDVLVRITATNICGSDLHMYEGRTDFAVGRTFGHENMGEVIEVGNGVDAVKVGELVVLPFNISCGFCKNCERGFTNYCMTTQPDPVGAGAAYGFAGMGPYPGGQAQMLRVPYGDNNCLRLGEDAVEKQNDYVMLSDIFPTGYHATEMAGVMPGDTVVIYGAGPVGLMAALSATIKGASKVWVVDRRPDRLALAEQIGAIAVDDSKTDPVQFVLDQTKGIGADRGCECVGYQAHDPQGTEDPAMTLNRLIQSVRITGGIGVVGVFLPADPGGFDENAKQGKLAIDYGLQWLKGQSMGSGQCPVKKYNRQLRDLIAVGKAKPSWIVSHEVPLSKAVDAYKNFGDRNDGWTKVILKPE</sequence>
<evidence type="ECO:0000256" key="2">
    <source>
        <dbReference type="ARBA" id="ARBA00008072"/>
    </source>
</evidence>
<organism evidence="11 13">
    <name type="scientific">Cryobacterium levicorallinum</name>
    <dbReference type="NCBI Taxonomy" id="995038"/>
    <lineage>
        <taxon>Bacteria</taxon>
        <taxon>Bacillati</taxon>
        <taxon>Actinomycetota</taxon>
        <taxon>Actinomycetes</taxon>
        <taxon>Micrococcales</taxon>
        <taxon>Microbacteriaceae</taxon>
        <taxon>Cryobacterium</taxon>
    </lineage>
</organism>
<evidence type="ECO:0000313" key="11">
    <source>
        <dbReference type="EMBL" id="TFB81797.1"/>
    </source>
</evidence>
<dbReference type="AlphaFoldDB" id="A0A1I3DDB1"/>
<comment type="cofactor">
    <cofactor evidence="1 7">
        <name>Zn(2+)</name>
        <dbReference type="ChEBI" id="CHEBI:29105"/>
    </cofactor>
</comment>
<evidence type="ECO:0000256" key="7">
    <source>
        <dbReference type="RuleBase" id="RU361277"/>
    </source>
</evidence>
<dbReference type="InterPro" id="IPR013154">
    <property type="entry name" value="ADH-like_N"/>
</dbReference>
<dbReference type="PROSITE" id="PS00059">
    <property type="entry name" value="ADH_ZINC"/>
    <property type="match status" value="1"/>
</dbReference>
<evidence type="ECO:0000256" key="6">
    <source>
        <dbReference type="ARBA" id="ARBA00023027"/>
    </source>
</evidence>
<dbReference type="PANTHER" id="PTHR42813:SF3">
    <property type="entry name" value="GLUTATHIONE-INDEPENDENT FORMALDEHYDE DEHYDROGENASE"/>
    <property type="match status" value="1"/>
</dbReference>
<evidence type="ECO:0000259" key="8">
    <source>
        <dbReference type="Pfam" id="PF00107"/>
    </source>
</evidence>
<dbReference type="CDD" id="cd08282">
    <property type="entry name" value="PFDH_like"/>
    <property type="match status" value="1"/>
</dbReference>
<dbReference type="STRING" id="995038.SAMN05216274_11769"/>
<evidence type="ECO:0000313" key="10">
    <source>
        <dbReference type="EMBL" id="SFH84752.1"/>
    </source>
</evidence>
<dbReference type="SUPFAM" id="SSF50129">
    <property type="entry name" value="GroES-like"/>
    <property type="match status" value="1"/>
</dbReference>
<dbReference type="Proteomes" id="UP000199681">
    <property type="component" value="Unassembled WGS sequence"/>
</dbReference>
<feature type="domain" description="Alcohol dehydrogenase-like C-terminal" evidence="8">
    <location>
        <begin position="188"/>
        <end position="288"/>
    </location>
</feature>
<comment type="similarity">
    <text evidence="2 7">Belongs to the zinc-containing alcohol dehydrogenase family.</text>
</comment>
<gene>
    <name evidence="11" type="ORF">E3O11_16045</name>
    <name evidence="10" type="ORF">SAMN05216274_11769</name>
</gene>
<dbReference type="RefSeq" id="WP_092451956.1">
    <property type="nucleotide sequence ID" value="NZ_BKAC01000020.1"/>
</dbReference>
<dbReference type="Gene3D" id="3.90.180.10">
    <property type="entry name" value="Medium-chain alcohol dehydrogenases, catalytic domain"/>
    <property type="match status" value="1"/>
</dbReference>
<proteinExistence type="inferred from homology"/>
<keyword evidence="6" id="KW-0520">NAD</keyword>
<dbReference type="InterPro" id="IPR002328">
    <property type="entry name" value="ADH_Zn_CS"/>
</dbReference>
<keyword evidence="3 7" id="KW-0479">Metal-binding</keyword>
<comment type="caution">
    <text evidence="11">The sequence shown here is derived from an EMBL/GenBank/DDBJ whole genome shotgun (WGS) entry which is preliminary data.</text>
</comment>
<keyword evidence="12" id="KW-1185">Reference proteome</keyword>
<evidence type="ECO:0000256" key="5">
    <source>
        <dbReference type="ARBA" id="ARBA00023002"/>
    </source>
</evidence>
<dbReference type="GO" id="GO:0016491">
    <property type="term" value="F:oxidoreductase activity"/>
    <property type="evidence" value="ECO:0007669"/>
    <property type="project" value="UniProtKB-KW"/>
</dbReference>
<evidence type="ECO:0000313" key="12">
    <source>
        <dbReference type="Proteomes" id="UP000199681"/>
    </source>
</evidence>
<dbReference type="EMBL" id="SOFE01000029">
    <property type="protein sequence ID" value="TFB81797.1"/>
    <property type="molecule type" value="Genomic_DNA"/>
</dbReference>
<reference evidence="11 13" key="2">
    <citation type="submission" date="2019-03" db="EMBL/GenBank/DDBJ databases">
        <title>Genomics of glacier-inhabiting Cryobacterium strains.</title>
        <authorList>
            <person name="Liu Q."/>
            <person name="Xin Y.-H."/>
        </authorList>
    </citation>
    <scope>NUCLEOTIDE SEQUENCE [LARGE SCALE GENOMIC DNA]</scope>
    <source>
        <strain evidence="11 13">Hh34</strain>
    </source>
</reference>
<dbReference type="Pfam" id="PF08240">
    <property type="entry name" value="ADH_N"/>
    <property type="match status" value="1"/>
</dbReference>
<evidence type="ECO:0000256" key="3">
    <source>
        <dbReference type="ARBA" id="ARBA00022723"/>
    </source>
</evidence>
<evidence type="ECO:0000259" key="9">
    <source>
        <dbReference type="Pfam" id="PF08240"/>
    </source>
</evidence>
<dbReference type="InterPro" id="IPR011032">
    <property type="entry name" value="GroES-like_sf"/>
</dbReference>
<protein>
    <submittedName>
        <fullName evidence="10 11">Aldehyde dehydrogenase</fullName>
    </submittedName>
</protein>
<dbReference type="Proteomes" id="UP000297963">
    <property type="component" value="Unassembled WGS sequence"/>
</dbReference>
<evidence type="ECO:0000256" key="1">
    <source>
        <dbReference type="ARBA" id="ARBA00001947"/>
    </source>
</evidence>
<dbReference type="EMBL" id="FOPW01000017">
    <property type="protein sequence ID" value="SFH84752.1"/>
    <property type="molecule type" value="Genomic_DNA"/>
</dbReference>
<dbReference type="Gene3D" id="3.40.50.720">
    <property type="entry name" value="NAD(P)-binding Rossmann-like Domain"/>
    <property type="match status" value="1"/>
</dbReference>
<dbReference type="GO" id="GO:0008270">
    <property type="term" value="F:zinc ion binding"/>
    <property type="evidence" value="ECO:0007669"/>
    <property type="project" value="InterPro"/>
</dbReference>
<dbReference type="InterPro" id="IPR036291">
    <property type="entry name" value="NAD(P)-bd_dom_sf"/>
</dbReference>
<dbReference type="InterPro" id="IPR013149">
    <property type="entry name" value="ADH-like_C"/>
</dbReference>
<accession>A0A1I3DDB1</accession>
<dbReference type="Pfam" id="PF00107">
    <property type="entry name" value="ADH_zinc_N"/>
    <property type="match status" value="1"/>
</dbReference>
<reference evidence="10 12" key="1">
    <citation type="submission" date="2016-10" db="EMBL/GenBank/DDBJ databases">
        <authorList>
            <person name="Varghese N."/>
            <person name="Submissions S."/>
        </authorList>
    </citation>
    <scope>NUCLEOTIDE SEQUENCE [LARGE SCALE GENOMIC DNA]</scope>
    <source>
        <strain evidence="10 12">GMCC 1.11211</strain>
    </source>
</reference>
<keyword evidence="5" id="KW-0560">Oxidoreductase</keyword>